<reference evidence="2 3" key="1">
    <citation type="journal article" date="2020" name="Genomics">
        <title>Complete, high-quality genomes from long-read metagenomic sequencing of two wolf lichen thalli reveals enigmatic genome architecture.</title>
        <authorList>
            <person name="McKenzie S.K."/>
            <person name="Walston R.F."/>
            <person name="Allen J.L."/>
        </authorList>
    </citation>
    <scope>NUCLEOTIDE SEQUENCE [LARGE SCALE GENOMIC DNA]</scope>
    <source>
        <strain evidence="2">WasteWater2</strain>
    </source>
</reference>
<gene>
    <name evidence="2" type="ORF">HO173_008257</name>
</gene>
<evidence type="ECO:0000256" key="1">
    <source>
        <dbReference type="SAM" id="MobiDB-lite"/>
    </source>
</evidence>
<dbReference type="EMBL" id="JACCJC010000036">
    <property type="protein sequence ID" value="KAF6233526.1"/>
    <property type="molecule type" value="Genomic_DNA"/>
</dbReference>
<feature type="compositionally biased region" description="Low complexity" evidence="1">
    <location>
        <begin position="84"/>
        <end position="105"/>
    </location>
</feature>
<dbReference type="Proteomes" id="UP000578531">
    <property type="component" value="Unassembled WGS sequence"/>
</dbReference>
<evidence type="ECO:0000313" key="2">
    <source>
        <dbReference type="EMBL" id="KAF6233526.1"/>
    </source>
</evidence>
<dbReference type="AlphaFoldDB" id="A0A8H6FRS1"/>
<feature type="region of interest" description="Disordered" evidence="1">
    <location>
        <begin position="126"/>
        <end position="158"/>
    </location>
</feature>
<name>A0A8H6FRS1_9LECA</name>
<feature type="compositionally biased region" description="Polar residues" evidence="1">
    <location>
        <begin position="51"/>
        <end position="69"/>
    </location>
</feature>
<comment type="caution">
    <text evidence="2">The sequence shown here is derived from an EMBL/GenBank/DDBJ whole genome shotgun (WGS) entry which is preliminary data.</text>
</comment>
<dbReference type="GeneID" id="59289913"/>
<dbReference type="RefSeq" id="XP_037162943.1">
    <property type="nucleotide sequence ID" value="XM_037310157.1"/>
</dbReference>
<organism evidence="2 3">
    <name type="scientific">Letharia columbiana</name>
    <dbReference type="NCBI Taxonomy" id="112416"/>
    <lineage>
        <taxon>Eukaryota</taxon>
        <taxon>Fungi</taxon>
        <taxon>Dikarya</taxon>
        <taxon>Ascomycota</taxon>
        <taxon>Pezizomycotina</taxon>
        <taxon>Lecanoromycetes</taxon>
        <taxon>OSLEUM clade</taxon>
        <taxon>Lecanoromycetidae</taxon>
        <taxon>Lecanorales</taxon>
        <taxon>Lecanorineae</taxon>
        <taxon>Parmeliaceae</taxon>
        <taxon>Letharia</taxon>
    </lineage>
</organism>
<sequence>MPRTRTSVQSSTRRGTTIPPTHQTPQQQSQPLNPSYYPLSSHAAPPLPFTAFSTQHSTTVNPAHQTPHQGQPHCLSYHPSSSNPALSSQFSPLSSSSSTTLVSPPSLLPSSYPPYNNDNAWASSSASNNTMTFNPLPAGGSSDHGQHQDQHRALPPLTEPIDVGMYEHLAGGRDEWRDIPIQFSQIGWNGIWAER</sequence>
<evidence type="ECO:0000313" key="3">
    <source>
        <dbReference type="Proteomes" id="UP000578531"/>
    </source>
</evidence>
<keyword evidence="3" id="KW-1185">Reference proteome</keyword>
<accession>A0A8H6FRS1</accession>
<feature type="compositionally biased region" description="Low complexity" evidence="1">
    <location>
        <begin position="1"/>
        <end position="31"/>
    </location>
</feature>
<feature type="region of interest" description="Disordered" evidence="1">
    <location>
        <begin position="1"/>
        <end position="105"/>
    </location>
</feature>
<proteinExistence type="predicted"/>
<protein>
    <submittedName>
        <fullName evidence="2">Uncharacterized protein</fullName>
    </submittedName>
</protein>